<feature type="transmembrane region" description="Helical" evidence="1">
    <location>
        <begin position="137"/>
        <end position="159"/>
    </location>
</feature>
<evidence type="ECO:0000313" key="3">
    <source>
        <dbReference type="Proteomes" id="UP000824175"/>
    </source>
</evidence>
<protein>
    <submittedName>
        <fullName evidence="2">Uncharacterized protein</fullName>
    </submittedName>
</protein>
<name>A0A9D1KZ90_9FIRM</name>
<evidence type="ECO:0000256" key="1">
    <source>
        <dbReference type="SAM" id="Phobius"/>
    </source>
</evidence>
<evidence type="ECO:0000313" key="2">
    <source>
        <dbReference type="EMBL" id="HIU12474.1"/>
    </source>
</evidence>
<dbReference type="AlphaFoldDB" id="A0A9D1KZ90"/>
<sequence>MWIKGAVWISVLVLMMILYQRRHHARIQLLKGSKTVQARVRACRPVFKMIHPGLYQSITYHIELEWIEEGRWQTVSIDLDHEIWPGHVLDLVSMADGQWQIRTSGVTRFPYHIYLLIGSLVFMMCLVDQLAQQWSGPAIVSFVFVGVAILLIGIAIWLIHLSVKLKRRWQAVGQAHVHAQYLGQVEVQEENGKSYHMLFSYRYGGDEHWFETPYTHPDKEKGIELLIDPQKEEAIENTLPTYRKAIFICMGMGLFFAILALVIGRLSS</sequence>
<feature type="transmembrane region" description="Helical" evidence="1">
    <location>
        <begin position="245"/>
        <end position="266"/>
    </location>
</feature>
<dbReference type="Proteomes" id="UP000824175">
    <property type="component" value="Unassembled WGS sequence"/>
</dbReference>
<keyword evidence="1" id="KW-1133">Transmembrane helix</keyword>
<accession>A0A9D1KZ90</accession>
<reference evidence="2" key="2">
    <citation type="journal article" date="2021" name="PeerJ">
        <title>Extensive microbial diversity within the chicken gut microbiome revealed by metagenomics and culture.</title>
        <authorList>
            <person name="Gilroy R."/>
            <person name="Ravi A."/>
            <person name="Getino M."/>
            <person name="Pursley I."/>
            <person name="Horton D.L."/>
            <person name="Alikhan N.F."/>
            <person name="Baker D."/>
            <person name="Gharbi K."/>
            <person name="Hall N."/>
            <person name="Watson M."/>
            <person name="Adriaenssens E.M."/>
            <person name="Foster-Nyarko E."/>
            <person name="Jarju S."/>
            <person name="Secka A."/>
            <person name="Antonio M."/>
            <person name="Oren A."/>
            <person name="Chaudhuri R.R."/>
            <person name="La Ragione R."/>
            <person name="Hildebrand F."/>
            <person name="Pallen M.J."/>
        </authorList>
    </citation>
    <scope>NUCLEOTIDE SEQUENCE</scope>
    <source>
        <strain evidence="2">CHK195-11698</strain>
    </source>
</reference>
<keyword evidence="1" id="KW-0812">Transmembrane</keyword>
<feature type="transmembrane region" description="Helical" evidence="1">
    <location>
        <begin position="111"/>
        <end position="131"/>
    </location>
</feature>
<keyword evidence="1" id="KW-0472">Membrane</keyword>
<dbReference type="EMBL" id="DVMJ01000001">
    <property type="protein sequence ID" value="HIU12474.1"/>
    <property type="molecule type" value="Genomic_DNA"/>
</dbReference>
<gene>
    <name evidence="2" type="ORF">IAD15_00135</name>
</gene>
<organism evidence="2 3">
    <name type="scientific">Candidatus Fimiplasma intestinipullorum</name>
    <dbReference type="NCBI Taxonomy" id="2840825"/>
    <lineage>
        <taxon>Bacteria</taxon>
        <taxon>Bacillati</taxon>
        <taxon>Bacillota</taxon>
        <taxon>Clostridia</taxon>
        <taxon>Eubacteriales</taxon>
        <taxon>Candidatus Fimiplasma</taxon>
    </lineage>
</organism>
<feature type="transmembrane region" description="Helical" evidence="1">
    <location>
        <begin position="6"/>
        <end position="21"/>
    </location>
</feature>
<proteinExistence type="predicted"/>
<comment type="caution">
    <text evidence="2">The sequence shown here is derived from an EMBL/GenBank/DDBJ whole genome shotgun (WGS) entry which is preliminary data.</text>
</comment>
<reference evidence="2" key="1">
    <citation type="submission" date="2020-10" db="EMBL/GenBank/DDBJ databases">
        <authorList>
            <person name="Gilroy R."/>
        </authorList>
    </citation>
    <scope>NUCLEOTIDE SEQUENCE</scope>
    <source>
        <strain evidence="2">CHK195-11698</strain>
    </source>
</reference>